<protein>
    <submittedName>
        <fullName evidence="2">PhnB protein</fullName>
    </submittedName>
</protein>
<dbReference type="RefSeq" id="WP_098469220.1">
    <property type="nucleotide sequence ID" value="NZ_PDJD01000001.1"/>
</dbReference>
<proteinExistence type="predicted"/>
<dbReference type="Pfam" id="PF06983">
    <property type="entry name" value="3-dmu-9_3-mt"/>
    <property type="match status" value="1"/>
</dbReference>
<gene>
    <name evidence="2" type="ORF">ATL40_1790</name>
</gene>
<keyword evidence="3" id="KW-1185">Reference proteome</keyword>
<dbReference type="PANTHER" id="PTHR33990:SF1">
    <property type="entry name" value="PROTEIN YJDN"/>
    <property type="match status" value="1"/>
</dbReference>
<dbReference type="CDD" id="cd06588">
    <property type="entry name" value="PhnB_like"/>
    <property type="match status" value="1"/>
</dbReference>
<organism evidence="2 3">
    <name type="scientific">Serinibacter salmoneus</name>
    <dbReference type="NCBI Taxonomy" id="556530"/>
    <lineage>
        <taxon>Bacteria</taxon>
        <taxon>Bacillati</taxon>
        <taxon>Actinomycetota</taxon>
        <taxon>Actinomycetes</taxon>
        <taxon>Micrococcales</taxon>
        <taxon>Beutenbergiaceae</taxon>
        <taxon>Serinibacter</taxon>
    </lineage>
</organism>
<dbReference type="InterPro" id="IPR029068">
    <property type="entry name" value="Glyas_Bleomycin-R_OHBP_Dase"/>
</dbReference>
<dbReference type="AlphaFoldDB" id="A0A2A9D1D7"/>
<dbReference type="Gene3D" id="3.10.180.10">
    <property type="entry name" value="2,3-Dihydroxybiphenyl 1,2-Dioxygenase, domain 1"/>
    <property type="match status" value="1"/>
</dbReference>
<accession>A0A2A9D1D7</accession>
<dbReference type="EMBL" id="PDJD01000001">
    <property type="protein sequence ID" value="PFG20201.1"/>
    <property type="molecule type" value="Genomic_DNA"/>
</dbReference>
<evidence type="ECO:0000259" key="1">
    <source>
        <dbReference type="Pfam" id="PF06983"/>
    </source>
</evidence>
<evidence type="ECO:0000313" key="2">
    <source>
        <dbReference type="EMBL" id="PFG20201.1"/>
    </source>
</evidence>
<comment type="caution">
    <text evidence="2">The sequence shown here is derived from an EMBL/GenBank/DDBJ whole genome shotgun (WGS) entry which is preliminary data.</text>
</comment>
<feature type="domain" description="PhnB-like" evidence="1">
    <location>
        <begin position="5"/>
        <end position="132"/>
    </location>
</feature>
<dbReference type="SUPFAM" id="SSF54593">
    <property type="entry name" value="Glyoxalase/Bleomycin resistance protein/Dihydroxybiphenyl dioxygenase"/>
    <property type="match status" value="1"/>
</dbReference>
<dbReference type="InterPro" id="IPR028973">
    <property type="entry name" value="PhnB-like"/>
</dbReference>
<dbReference type="PANTHER" id="PTHR33990">
    <property type="entry name" value="PROTEIN YJDN-RELATED"/>
    <property type="match status" value="1"/>
</dbReference>
<reference evidence="2 3" key="1">
    <citation type="submission" date="2017-10" db="EMBL/GenBank/DDBJ databases">
        <title>Sequencing the genomes of 1000 actinobacteria strains.</title>
        <authorList>
            <person name="Klenk H.-P."/>
        </authorList>
    </citation>
    <scope>NUCLEOTIDE SEQUENCE [LARGE SCALE GENOMIC DNA]</scope>
    <source>
        <strain evidence="2 3">DSM 21801</strain>
    </source>
</reference>
<name>A0A2A9D1D7_9MICO</name>
<sequence>MTINVNPYLQFKGKTREAMEFYHDLLGGEVGFSTFGEFGMGGPEQAELVMHSQLVIDGRAWLMASDWVDGMDMPEPQAANISLFGGVEDAETLTAQWQKLIDGGTVVMPLEPAPWGDTFGAVVDKFGTFWQVNIGGDAPQG</sequence>
<dbReference type="Proteomes" id="UP000224915">
    <property type="component" value="Unassembled WGS sequence"/>
</dbReference>
<dbReference type="OrthoDB" id="9795306at2"/>
<evidence type="ECO:0000313" key="3">
    <source>
        <dbReference type="Proteomes" id="UP000224915"/>
    </source>
</evidence>